<dbReference type="GO" id="GO:0005829">
    <property type="term" value="C:cytosol"/>
    <property type="evidence" value="ECO:0007669"/>
    <property type="project" value="TreeGrafter"/>
</dbReference>
<evidence type="ECO:0000256" key="1">
    <source>
        <dbReference type="ARBA" id="ARBA00000707"/>
    </source>
</evidence>
<dbReference type="AlphaFoldDB" id="A0A8H3I3U0"/>
<dbReference type="PROSITE" id="PS50235">
    <property type="entry name" value="USP_3"/>
    <property type="match status" value="1"/>
</dbReference>
<evidence type="ECO:0000313" key="9">
    <source>
        <dbReference type="Proteomes" id="UP000663827"/>
    </source>
</evidence>
<evidence type="ECO:0000313" key="8">
    <source>
        <dbReference type="EMBL" id="CAE7199817.1"/>
    </source>
</evidence>
<keyword evidence="4" id="KW-0645">Protease</keyword>
<protein>
    <recommendedName>
        <fullName evidence="3">ubiquitinyl hydrolase 1</fullName>
        <ecNumber evidence="3">3.4.19.12</ecNumber>
    </recommendedName>
</protein>
<dbReference type="EMBL" id="CAJNJQ010003497">
    <property type="protein sequence ID" value="CAE7199817.1"/>
    <property type="molecule type" value="Genomic_DNA"/>
</dbReference>
<dbReference type="GO" id="GO:0006508">
    <property type="term" value="P:proteolysis"/>
    <property type="evidence" value="ECO:0007669"/>
    <property type="project" value="UniProtKB-KW"/>
</dbReference>
<dbReference type="PANTHER" id="PTHR24006">
    <property type="entry name" value="UBIQUITIN CARBOXYL-TERMINAL HYDROLASE"/>
    <property type="match status" value="1"/>
</dbReference>
<dbReference type="InterPro" id="IPR038765">
    <property type="entry name" value="Papain-like_cys_pep_sf"/>
</dbReference>
<evidence type="ECO:0000256" key="5">
    <source>
        <dbReference type="ARBA" id="ARBA00022801"/>
    </source>
</evidence>
<dbReference type="InterPro" id="IPR050164">
    <property type="entry name" value="Peptidase_C19"/>
</dbReference>
<comment type="similarity">
    <text evidence="2">Belongs to the peptidase C19 family.</text>
</comment>
<dbReference type="PROSITE" id="PS00972">
    <property type="entry name" value="USP_1"/>
    <property type="match status" value="1"/>
</dbReference>
<dbReference type="Proteomes" id="UP000663827">
    <property type="component" value="Unassembled WGS sequence"/>
</dbReference>
<comment type="catalytic activity">
    <reaction evidence="1">
        <text>Thiol-dependent hydrolysis of ester, thioester, amide, peptide and isopeptide bonds formed by the C-terminal Gly of ubiquitin (a 76-residue protein attached to proteins as an intracellular targeting signal).</text>
        <dbReference type="EC" id="3.4.19.12"/>
    </reaction>
</comment>
<organism evidence="8 9">
    <name type="scientific">Rhizoctonia solani</name>
    <dbReference type="NCBI Taxonomy" id="456999"/>
    <lineage>
        <taxon>Eukaryota</taxon>
        <taxon>Fungi</taxon>
        <taxon>Dikarya</taxon>
        <taxon>Basidiomycota</taxon>
        <taxon>Agaricomycotina</taxon>
        <taxon>Agaricomycetes</taxon>
        <taxon>Cantharellales</taxon>
        <taxon>Ceratobasidiaceae</taxon>
        <taxon>Rhizoctonia</taxon>
    </lineage>
</organism>
<reference evidence="8" key="1">
    <citation type="submission" date="2021-01" db="EMBL/GenBank/DDBJ databases">
        <authorList>
            <person name="Kaushik A."/>
        </authorList>
    </citation>
    <scope>NUCLEOTIDE SEQUENCE</scope>
    <source>
        <strain evidence="8">AG5</strain>
    </source>
</reference>
<evidence type="ECO:0000256" key="2">
    <source>
        <dbReference type="ARBA" id="ARBA00009085"/>
    </source>
</evidence>
<feature type="compositionally biased region" description="Pro residues" evidence="6">
    <location>
        <begin position="16"/>
        <end position="37"/>
    </location>
</feature>
<dbReference type="InterPro" id="IPR028889">
    <property type="entry name" value="USP"/>
</dbReference>
<dbReference type="SUPFAM" id="SSF54001">
    <property type="entry name" value="Cysteine proteinases"/>
    <property type="match status" value="1"/>
</dbReference>
<evidence type="ECO:0000256" key="6">
    <source>
        <dbReference type="SAM" id="MobiDB-lite"/>
    </source>
</evidence>
<dbReference type="InterPro" id="IPR018200">
    <property type="entry name" value="USP_CS"/>
</dbReference>
<proteinExistence type="inferred from homology"/>
<sequence>MSLLKWPWTHNTQPVSAPPKLAPPPPETPPATPPPDDPTLATARWNHKRFGMENFGNTCYANSVLQALYFCDPFRQLVCDAPDRSYPTTPEAIAAAQAAVAQLQPPTPAPKPKPAHVRRPSAADLSLPAHAAFAGSGGLVASAFMGPPVTVPHKTTSAPTPAPIVNVGPVIPPLPPSLFSALRSLFIHIAANPADKGTVSPRAFVEKLKKENELFRFVLRSRLIVSLLIIGPASVRSNMHQDAHEFLNYLLNSVVEDLTHEMKAGPPEDRDIQIRCLDVIRLKPFPSLDACTRLVRRNSHQRDSLSHMRNGSREAVRLRHSQCGNFTNSVTNALSAGRMKIKKLPNVLALHLKRFKYQEDVQRYIKLSYRVAFPFELRLFNTVDDAEDPDRLYELFAIVVHVGSHPIFIFSCFIFTKNVLGRGSFPVD</sequence>
<dbReference type="GO" id="GO:0005634">
    <property type="term" value="C:nucleus"/>
    <property type="evidence" value="ECO:0007669"/>
    <property type="project" value="TreeGrafter"/>
</dbReference>
<evidence type="ECO:0000256" key="4">
    <source>
        <dbReference type="ARBA" id="ARBA00022670"/>
    </source>
</evidence>
<name>A0A8H3I3U0_9AGAM</name>
<dbReference type="EC" id="3.4.19.12" evidence="3"/>
<dbReference type="Gene3D" id="3.90.70.10">
    <property type="entry name" value="Cysteine proteinases"/>
    <property type="match status" value="1"/>
</dbReference>
<feature type="region of interest" description="Disordered" evidence="6">
    <location>
        <begin position="1"/>
        <end position="39"/>
    </location>
</feature>
<comment type="caution">
    <text evidence="8">The sequence shown here is derived from an EMBL/GenBank/DDBJ whole genome shotgun (WGS) entry which is preliminary data.</text>
</comment>
<dbReference type="InterPro" id="IPR001394">
    <property type="entry name" value="Peptidase_C19_UCH"/>
</dbReference>
<evidence type="ECO:0000256" key="3">
    <source>
        <dbReference type="ARBA" id="ARBA00012759"/>
    </source>
</evidence>
<evidence type="ECO:0000259" key="7">
    <source>
        <dbReference type="PROSITE" id="PS50235"/>
    </source>
</evidence>
<dbReference type="GO" id="GO:0016579">
    <property type="term" value="P:protein deubiquitination"/>
    <property type="evidence" value="ECO:0007669"/>
    <property type="project" value="InterPro"/>
</dbReference>
<dbReference type="Pfam" id="PF00443">
    <property type="entry name" value="UCH"/>
    <property type="match status" value="1"/>
</dbReference>
<gene>
    <name evidence="8" type="ORF">RDB_LOCUS137511</name>
</gene>
<accession>A0A8H3I3U0</accession>
<dbReference type="PANTHER" id="PTHR24006:SF733">
    <property type="entry name" value="RE52890P"/>
    <property type="match status" value="1"/>
</dbReference>
<dbReference type="GO" id="GO:0004843">
    <property type="term" value="F:cysteine-type deubiquitinase activity"/>
    <property type="evidence" value="ECO:0007669"/>
    <property type="project" value="UniProtKB-EC"/>
</dbReference>
<feature type="domain" description="USP" evidence="7">
    <location>
        <begin position="50"/>
        <end position="428"/>
    </location>
</feature>
<keyword evidence="5" id="KW-0378">Hydrolase</keyword>